<evidence type="ECO:0000313" key="1">
    <source>
        <dbReference type="EMBL" id="EFG19114.1"/>
    </source>
</evidence>
<proteinExistence type="predicted"/>
<evidence type="ECO:0000313" key="2">
    <source>
        <dbReference type="Proteomes" id="UP000004563"/>
    </source>
</evidence>
<reference evidence="1 2" key="1">
    <citation type="journal article" date="2011" name="J. Bacteriol.">
        <title>Draft genome sequence of Bacteroides vulgatus PC510, a strain isolated from human feces.</title>
        <authorList>
            <person name="Cuiv P.O."/>
            <person name="Klaassens E.S."/>
            <person name="Durkin A.S."/>
            <person name="Harkins D.M."/>
            <person name="Foster L."/>
            <person name="McCorrison J."/>
            <person name="Torralba M."/>
            <person name="Nelson K.E."/>
            <person name="Morrison M."/>
        </authorList>
    </citation>
    <scope>NUCLEOTIDE SEQUENCE [LARGE SCALE GENOMIC DNA]</scope>
    <source>
        <strain evidence="1 2">PC510</strain>
    </source>
</reference>
<dbReference type="Proteomes" id="UP000004563">
    <property type="component" value="Unassembled WGS sequence"/>
</dbReference>
<name>D4V4V0_PHOVU</name>
<dbReference type="EMBL" id="ADKO01000021">
    <property type="protein sequence ID" value="EFG19114.1"/>
    <property type="molecule type" value="Genomic_DNA"/>
</dbReference>
<sequence>MPALQGAGHKASAQQIQECGGILSVLLQEKKEESFKDKNA</sequence>
<organism evidence="1 2">
    <name type="scientific">Phocaeicola vulgatus PC510</name>
    <dbReference type="NCBI Taxonomy" id="702446"/>
    <lineage>
        <taxon>Bacteria</taxon>
        <taxon>Pseudomonadati</taxon>
        <taxon>Bacteroidota</taxon>
        <taxon>Bacteroidia</taxon>
        <taxon>Bacteroidales</taxon>
        <taxon>Bacteroidaceae</taxon>
        <taxon>Phocaeicola</taxon>
    </lineage>
</organism>
<accession>D4V4V0</accession>
<comment type="caution">
    <text evidence="1">The sequence shown here is derived from an EMBL/GenBank/DDBJ whole genome shotgun (WGS) entry which is preliminary data.</text>
</comment>
<dbReference type="AlphaFoldDB" id="D4V4V0"/>
<gene>
    <name evidence="1" type="ORF">CUU_4034</name>
</gene>
<protein>
    <submittedName>
        <fullName evidence="1">Uncharacterized protein</fullName>
    </submittedName>
</protein>